<proteinExistence type="predicted"/>
<accession>A0AA42DLX6</accession>
<dbReference type="Proteomes" id="UP001169242">
    <property type="component" value="Unassembled WGS sequence"/>
</dbReference>
<organism evidence="2 3">
    <name type="scientific">Holtiella tumoricola</name>
    <dbReference type="NCBI Taxonomy" id="3018743"/>
    <lineage>
        <taxon>Bacteria</taxon>
        <taxon>Bacillati</taxon>
        <taxon>Bacillota</taxon>
        <taxon>Clostridia</taxon>
        <taxon>Lachnospirales</taxon>
        <taxon>Cellulosilyticaceae</taxon>
        <taxon>Holtiella</taxon>
    </lineage>
</organism>
<dbReference type="InterPro" id="IPR046292">
    <property type="entry name" value="DUF6329"/>
</dbReference>
<keyword evidence="3" id="KW-1185">Reference proteome</keyword>
<dbReference type="AlphaFoldDB" id="A0AA42DLX6"/>
<reference evidence="2" key="1">
    <citation type="journal article" date="2023" name="Int. J. Syst. Evol. Microbiol.">
        <title>&lt;i&gt;Holtiella tumoricola&lt;/i&gt; gen. nov. sp. nov., isolated from a human clinical sample.</title>
        <authorList>
            <person name="Allen-Vercoe E."/>
            <person name="Daigneault M.C."/>
            <person name="Vancuren S.J."/>
            <person name="Cochrane K."/>
            <person name="O'Neal L.L."/>
            <person name="Sankaranarayanan K."/>
            <person name="Lawson P.A."/>
        </authorList>
    </citation>
    <scope>NUCLEOTIDE SEQUENCE</scope>
    <source>
        <strain evidence="2">CC70A</strain>
    </source>
</reference>
<dbReference type="RefSeq" id="WP_271011752.1">
    <property type="nucleotide sequence ID" value="NZ_JAQIFT010000033.1"/>
</dbReference>
<evidence type="ECO:0000313" key="2">
    <source>
        <dbReference type="EMBL" id="MDA3731364.1"/>
    </source>
</evidence>
<feature type="domain" description="DUF6329" evidence="1">
    <location>
        <begin position="60"/>
        <end position="97"/>
    </location>
</feature>
<sequence>MLSTNTIFERKVSVIEPKPCTIEAIYEMDNEAFEYFCDSLMENHSFISDLNKYMYVDSAGVIHGLLALNTESGDGILDSQGYDYARYTAFMPNAKEYVDKQISLVAEQIVKDAIQMSDECEYAFDCESAEKHYELLVTDDNGIGIILLHKLQECEEFSDIEIEDDVFYLKLKEEFKIEQTISEPTMQM</sequence>
<evidence type="ECO:0000313" key="3">
    <source>
        <dbReference type="Proteomes" id="UP001169242"/>
    </source>
</evidence>
<dbReference type="EMBL" id="JAQIFT010000033">
    <property type="protein sequence ID" value="MDA3731364.1"/>
    <property type="molecule type" value="Genomic_DNA"/>
</dbReference>
<evidence type="ECO:0000259" key="1">
    <source>
        <dbReference type="Pfam" id="PF19854"/>
    </source>
</evidence>
<protein>
    <submittedName>
        <fullName evidence="2">DUF6329 domain-containing protein</fullName>
    </submittedName>
</protein>
<comment type="caution">
    <text evidence="2">The sequence shown here is derived from an EMBL/GenBank/DDBJ whole genome shotgun (WGS) entry which is preliminary data.</text>
</comment>
<name>A0AA42DLX6_9FIRM</name>
<gene>
    <name evidence="2" type="ORF">PBV87_07720</name>
</gene>
<dbReference type="Pfam" id="PF19854">
    <property type="entry name" value="DUF6329"/>
    <property type="match status" value="1"/>
</dbReference>